<organism evidence="1 2">
    <name type="scientific">Paracoccus cavernae</name>
    <dbReference type="NCBI Taxonomy" id="1571207"/>
    <lineage>
        <taxon>Bacteria</taxon>
        <taxon>Pseudomonadati</taxon>
        <taxon>Pseudomonadota</taxon>
        <taxon>Alphaproteobacteria</taxon>
        <taxon>Rhodobacterales</taxon>
        <taxon>Paracoccaceae</taxon>
        <taxon>Paracoccus</taxon>
    </lineage>
</organism>
<accession>A0ABT8D2Y2</accession>
<evidence type="ECO:0000313" key="1">
    <source>
        <dbReference type="EMBL" id="MDN3710756.1"/>
    </source>
</evidence>
<name>A0ABT8D2Y2_9RHOB</name>
<sequence length="56" mass="5850">MISPCVNLCRIAPESGLCLGCKRSLSEIADWAGMSAGERAEIMAQLPCASRAPAGR</sequence>
<dbReference type="Proteomes" id="UP001243846">
    <property type="component" value="Unassembled WGS sequence"/>
</dbReference>
<reference evidence="2" key="1">
    <citation type="journal article" date="2019" name="Int. J. Syst. Evol. Microbiol.">
        <title>The Global Catalogue of Microorganisms (GCM) 10K type strain sequencing project: providing services to taxonomists for standard genome sequencing and annotation.</title>
        <authorList>
            <consortium name="The Broad Institute Genomics Platform"/>
            <consortium name="The Broad Institute Genome Sequencing Center for Infectious Disease"/>
            <person name="Wu L."/>
            <person name="Ma J."/>
        </authorList>
    </citation>
    <scope>NUCLEOTIDE SEQUENCE [LARGE SCALE GENOMIC DNA]</scope>
    <source>
        <strain evidence="2">CECT 8482</strain>
    </source>
</reference>
<comment type="caution">
    <text evidence="1">The sequence shown here is derived from an EMBL/GenBank/DDBJ whole genome shotgun (WGS) entry which is preliminary data.</text>
</comment>
<dbReference type="PANTHER" id="PTHR35175">
    <property type="entry name" value="DUF1289 DOMAIN-CONTAINING PROTEIN"/>
    <property type="match status" value="1"/>
</dbReference>
<evidence type="ECO:0000313" key="2">
    <source>
        <dbReference type="Proteomes" id="UP001243846"/>
    </source>
</evidence>
<dbReference type="PANTHER" id="PTHR35175:SF2">
    <property type="entry name" value="DUF1289 DOMAIN-CONTAINING PROTEIN"/>
    <property type="match status" value="1"/>
</dbReference>
<protein>
    <submittedName>
        <fullName evidence="1">DUF1289 domain-containing protein</fullName>
    </submittedName>
</protein>
<gene>
    <name evidence="1" type="ORF">QWZ10_00955</name>
</gene>
<keyword evidence="2" id="KW-1185">Reference proteome</keyword>
<dbReference type="InterPro" id="IPR010710">
    <property type="entry name" value="DUF1289"/>
</dbReference>
<dbReference type="Pfam" id="PF06945">
    <property type="entry name" value="DUF1289"/>
    <property type="match status" value="1"/>
</dbReference>
<proteinExistence type="predicted"/>
<dbReference type="EMBL" id="JAUFRC010000001">
    <property type="protein sequence ID" value="MDN3710756.1"/>
    <property type="molecule type" value="Genomic_DNA"/>
</dbReference>